<sequence length="323" mass="36121">MLPPDRSADWFSNQKDGYVEILIGNPPDAYDWKPADLSSWIYGQIDKIDYDPVAGTIEVSGRDLTRVFIDSKITEKFQNKTSSQIATILAQRHGMDAIVTATKTQVGKYYEIDHEHMHAARTEWDLLVELARAEQYVVYVRGKTLFFQPRSSVDDLTKYPVTWSRNDDGTSYPSCNVVGLKLGRALTVSRGVVVTVRSWNDAAKKVFTASYPTSKAKSITPGMATLPKDAQSYVYNVANLTQEKVVQLAQAKYKEIIAHEMTASFELPGDDALDVANVISLTGTGTAWDQLYYPESIRRTLSFDSGYRMEVHAKNHAPDSEVS</sequence>
<dbReference type="EMBL" id="BPUR01000041">
    <property type="protein sequence ID" value="GJH22420.1"/>
    <property type="molecule type" value="Genomic_DNA"/>
</dbReference>
<accession>A0ACB5R5S3</accession>
<keyword evidence="2" id="KW-1185">Reference proteome</keyword>
<evidence type="ECO:0000313" key="2">
    <source>
        <dbReference type="Proteomes" id="UP001055013"/>
    </source>
</evidence>
<evidence type="ECO:0000313" key="1">
    <source>
        <dbReference type="EMBL" id="GJH22420.1"/>
    </source>
</evidence>
<gene>
    <name evidence="1" type="ORF">CBA19CS22_37780</name>
</gene>
<protein>
    <submittedName>
        <fullName evidence="1">Phage late control D family protein</fullName>
    </submittedName>
</protein>
<name>A0ACB5R5S3_9BURK</name>
<reference evidence="1" key="1">
    <citation type="submission" date="2021-09" db="EMBL/GenBank/DDBJ databases">
        <title>Isolation and characterization of 3-chlorobenzoate degrading bacteria from soils in Shizuoka.</title>
        <authorList>
            <person name="Ifat A."/>
            <person name="Ogawa N."/>
            <person name="Kimbara K."/>
            <person name="Moriuchi R."/>
            <person name="Dohra H."/>
            <person name="Shintani M."/>
        </authorList>
    </citation>
    <scope>NUCLEOTIDE SEQUENCE</scope>
    <source>
        <strain evidence="1">19CS2-2</strain>
    </source>
</reference>
<proteinExistence type="predicted"/>
<comment type="caution">
    <text evidence="1">The sequence shown here is derived from an EMBL/GenBank/DDBJ whole genome shotgun (WGS) entry which is preliminary data.</text>
</comment>
<organism evidence="1 2">
    <name type="scientific">Caballeronia novacaledonica</name>
    <dbReference type="NCBI Taxonomy" id="1544861"/>
    <lineage>
        <taxon>Bacteria</taxon>
        <taxon>Pseudomonadati</taxon>
        <taxon>Pseudomonadota</taxon>
        <taxon>Betaproteobacteria</taxon>
        <taxon>Burkholderiales</taxon>
        <taxon>Burkholderiaceae</taxon>
        <taxon>Caballeronia</taxon>
    </lineage>
</organism>
<dbReference type="Proteomes" id="UP001055013">
    <property type="component" value="Unassembled WGS sequence"/>
</dbReference>